<dbReference type="Gene3D" id="1.20.120.1530">
    <property type="match status" value="2"/>
</dbReference>
<dbReference type="GO" id="GO:0004888">
    <property type="term" value="F:transmembrane signaling receptor activity"/>
    <property type="evidence" value="ECO:0007669"/>
    <property type="project" value="InterPro"/>
</dbReference>
<dbReference type="GO" id="GO:0007165">
    <property type="term" value="P:signal transduction"/>
    <property type="evidence" value="ECO:0007669"/>
    <property type="project" value="UniProtKB-KW"/>
</dbReference>
<dbReference type="Gene3D" id="1.10.287.950">
    <property type="entry name" value="Methyl-accepting chemotaxis protein"/>
    <property type="match status" value="1"/>
</dbReference>
<dbReference type="Proteomes" id="UP000215086">
    <property type="component" value="Chromosome"/>
</dbReference>
<keyword evidence="3" id="KW-0807">Transducer</keyword>
<dbReference type="RefSeq" id="WP_095414118.1">
    <property type="nucleotide sequence ID" value="NZ_CP018477.1"/>
</dbReference>
<dbReference type="Pfam" id="PF00015">
    <property type="entry name" value="MCPsignal"/>
    <property type="match status" value="1"/>
</dbReference>
<keyword evidence="1" id="KW-0145">Chemotaxis</keyword>
<dbReference type="PANTHER" id="PTHR43531:SF11">
    <property type="entry name" value="METHYL-ACCEPTING CHEMOTAXIS PROTEIN 3"/>
    <property type="match status" value="1"/>
</dbReference>
<dbReference type="Pfam" id="PF18947">
    <property type="entry name" value="HAMP_2"/>
    <property type="match status" value="2"/>
</dbReference>
<dbReference type="InterPro" id="IPR004089">
    <property type="entry name" value="MCPsignal_dom"/>
</dbReference>
<dbReference type="InterPro" id="IPR004090">
    <property type="entry name" value="Chemotax_Me-accpt_rcpt"/>
</dbReference>
<comment type="similarity">
    <text evidence="2">Belongs to the methyl-accepting chemotaxis (MCP) protein family.</text>
</comment>
<gene>
    <name evidence="6" type="ORF">THTE_0958</name>
</gene>
<sequence>MTTTTLDQPKTEFSNSQLMAIVAECLHDIAKGEIPEKLRVRGTAEEETVIQAINELIDRLNDLIGGAATMAKAAAEGNLDHRLDETKYSGSWREIVAGLNRTAQAMVTPLRDVGKVLDRLAAGDLHARVTAEYTGDYQKLVLSCNALGEQLQGVMEVLYDVEKNVRVGRLAHRGDASRFRGDIAGMVERTNAILDAFTEPFRVFQEYMKKLADGDIPPQIETQYSGDFEELKRAVNQLVMVMTRLVVDENGPAAVLHAMARKDFSRLVTAEFVGKFNVLKENVNLVVTNMREALQELIASANQFAEGARLIAESSQSLAQGSQVQATNVEEVTASVEELARSVQTVKEAAAQADQVAKQTNELANEGAQAVRESLEGMELIKASSDRISEIIQVISEIASQTNLLALNAAIEAARAGEHGLGFAVVADEVRKLAERSNQAAREISALIRESSNRVQQGVALSERTAEALRKIIQGVEMSASRVAEIAAAMTQQASSAEEVSRAIQQISHITEQNAAASEELASSSEELGAQAAALRGLVSSFRTE</sequence>
<evidence type="ECO:0000313" key="7">
    <source>
        <dbReference type="Proteomes" id="UP000215086"/>
    </source>
</evidence>
<dbReference type="PROSITE" id="PS50885">
    <property type="entry name" value="HAMP"/>
    <property type="match status" value="2"/>
</dbReference>
<dbReference type="GO" id="GO:0016020">
    <property type="term" value="C:membrane"/>
    <property type="evidence" value="ECO:0007669"/>
    <property type="project" value="InterPro"/>
</dbReference>
<name>A0A286RC72_9BACT</name>
<accession>A0A286RC72</accession>
<dbReference type="SMART" id="SM00283">
    <property type="entry name" value="MA"/>
    <property type="match status" value="1"/>
</dbReference>
<dbReference type="InterPro" id="IPR003660">
    <property type="entry name" value="HAMP_dom"/>
</dbReference>
<dbReference type="PRINTS" id="PR00260">
    <property type="entry name" value="CHEMTRNSDUCR"/>
</dbReference>
<evidence type="ECO:0000256" key="1">
    <source>
        <dbReference type="ARBA" id="ARBA00022500"/>
    </source>
</evidence>
<dbReference type="PROSITE" id="PS50111">
    <property type="entry name" value="CHEMOTAXIS_TRANSDUC_2"/>
    <property type="match status" value="1"/>
</dbReference>
<dbReference type="CDD" id="cd11386">
    <property type="entry name" value="MCP_signal"/>
    <property type="match status" value="1"/>
</dbReference>
<dbReference type="KEGG" id="ttf:THTE_0958"/>
<dbReference type="InterPro" id="IPR051310">
    <property type="entry name" value="MCP_chemotaxis"/>
</dbReference>
<feature type="domain" description="HAMP" evidence="5">
    <location>
        <begin position="195"/>
        <end position="247"/>
    </location>
</feature>
<feature type="domain" description="Methyl-accepting transducer" evidence="4">
    <location>
        <begin position="300"/>
        <end position="529"/>
    </location>
</feature>
<proteinExistence type="inferred from homology"/>
<evidence type="ECO:0000313" key="6">
    <source>
        <dbReference type="EMBL" id="ASV73560.1"/>
    </source>
</evidence>
<organism evidence="6 7">
    <name type="scientific">Thermogutta terrifontis</name>
    <dbReference type="NCBI Taxonomy" id="1331910"/>
    <lineage>
        <taxon>Bacteria</taxon>
        <taxon>Pseudomonadati</taxon>
        <taxon>Planctomycetota</taxon>
        <taxon>Planctomycetia</taxon>
        <taxon>Pirellulales</taxon>
        <taxon>Thermoguttaceae</taxon>
        <taxon>Thermogutta</taxon>
    </lineage>
</organism>
<dbReference type="EMBL" id="CP018477">
    <property type="protein sequence ID" value="ASV73560.1"/>
    <property type="molecule type" value="Genomic_DNA"/>
</dbReference>
<dbReference type="SUPFAM" id="SSF58104">
    <property type="entry name" value="Methyl-accepting chemotaxis protein (MCP) signaling domain"/>
    <property type="match status" value="1"/>
</dbReference>
<dbReference type="PANTHER" id="PTHR43531">
    <property type="entry name" value="PROTEIN ICFG"/>
    <property type="match status" value="1"/>
</dbReference>
<dbReference type="AlphaFoldDB" id="A0A286RC72"/>
<reference evidence="6 7" key="1">
    <citation type="journal article" name="Front. Microbiol.">
        <title>Sugar Metabolism of the First Thermophilic Planctomycete Thermogutta terrifontis: Comparative Genomic and Transcriptomic Approaches.</title>
        <authorList>
            <person name="Elcheninov A.G."/>
            <person name="Menzel P."/>
            <person name="Gudbergsdottir S.R."/>
            <person name="Slesarev A.I."/>
            <person name="Kadnikov V.V."/>
            <person name="Krogh A."/>
            <person name="Bonch-Osmolovskaya E.A."/>
            <person name="Peng X."/>
            <person name="Kublanov I.V."/>
        </authorList>
    </citation>
    <scope>NUCLEOTIDE SEQUENCE [LARGE SCALE GENOMIC DNA]</scope>
    <source>
        <strain evidence="6 7">R1</strain>
    </source>
</reference>
<protein>
    <submittedName>
        <fullName evidence="6">Methyl-accepting chemotaxis protein</fullName>
    </submittedName>
</protein>
<evidence type="ECO:0000256" key="2">
    <source>
        <dbReference type="ARBA" id="ARBA00029447"/>
    </source>
</evidence>
<evidence type="ECO:0000259" key="4">
    <source>
        <dbReference type="PROSITE" id="PS50111"/>
    </source>
</evidence>
<keyword evidence="7" id="KW-1185">Reference proteome</keyword>
<feature type="domain" description="HAMP" evidence="5">
    <location>
        <begin position="104"/>
        <end position="156"/>
    </location>
</feature>
<evidence type="ECO:0000256" key="3">
    <source>
        <dbReference type="PROSITE-ProRule" id="PRU00284"/>
    </source>
</evidence>
<dbReference type="GO" id="GO:0006935">
    <property type="term" value="P:chemotaxis"/>
    <property type="evidence" value="ECO:0007669"/>
    <property type="project" value="UniProtKB-KW"/>
</dbReference>
<dbReference type="SMART" id="SM00304">
    <property type="entry name" value="HAMP"/>
    <property type="match status" value="4"/>
</dbReference>
<dbReference type="OrthoDB" id="221239at2"/>
<evidence type="ECO:0000259" key="5">
    <source>
        <dbReference type="PROSITE" id="PS50885"/>
    </source>
</evidence>